<dbReference type="EMBL" id="JRKL02004006">
    <property type="protein sequence ID" value="KAF3953588.1"/>
    <property type="molecule type" value="Genomic_DNA"/>
</dbReference>
<dbReference type="PROSITE" id="PS00517">
    <property type="entry name" value="RNASE_3_1"/>
    <property type="match status" value="1"/>
</dbReference>
<dbReference type="CDD" id="cd00593">
    <property type="entry name" value="RIBOc"/>
    <property type="match status" value="2"/>
</dbReference>
<name>A0A8J4QX22_9ROSI</name>
<evidence type="ECO:0000259" key="19">
    <source>
        <dbReference type="PROSITE" id="PS50821"/>
    </source>
</evidence>
<dbReference type="Pfam" id="PF00636">
    <property type="entry name" value="Ribonuclease_3"/>
    <property type="match status" value="1"/>
</dbReference>
<evidence type="ECO:0000256" key="10">
    <source>
        <dbReference type="ARBA" id="ARBA00022806"/>
    </source>
</evidence>
<keyword evidence="10" id="KW-0347">Helicase</keyword>
<evidence type="ECO:0000256" key="14">
    <source>
        <dbReference type="ARBA" id="ARBA00023211"/>
    </source>
</evidence>
<keyword evidence="6" id="KW-0677">Repeat</keyword>
<dbReference type="Gene3D" id="3.30.160.380">
    <property type="entry name" value="Dicer dimerisation domain"/>
    <property type="match status" value="1"/>
</dbReference>
<dbReference type="GO" id="GO:0005737">
    <property type="term" value="C:cytoplasm"/>
    <property type="evidence" value="ECO:0007669"/>
    <property type="project" value="TreeGrafter"/>
</dbReference>
<dbReference type="GO" id="GO:0004525">
    <property type="term" value="F:ribonuclease III activity"/>
    <property type="evidence" value="ECO:0007669"/>
    <property type="project" value="InterPro"/>
</dbReference>
<sequence length="1121" mass="124593">MLERGNTKQRDQLFDIIRSERSMTDTAMNRDPDAHILKACTTEEVNAYHVEATGASVTADSSVNLIHRYCEKLPGDKYFVPKPKFHISLIEGSYECKMTLPPNAAFQSIVGPSSRNSHLAKQLVCLEACKKLHQMGALDDHLLPSIKELPEKNLIVKSKESASGAGTTKRKELHGTTCIRALSGTWGEKVDGAIFQAYKFEFLCNIPGELYSGFVLLLETKLDDDVGNIELELYLVSKKVKSSVSFCGQVHLDAEQMTKAKCFQEFFFNGLFGRLFFGSKSAGTCREFLLKNETRSLWSPSNMYLLLPLETLNTSSPEPCQINWIGINSCISAVEIMKKRSLLGAEHCNGEKGNLSPYKNGSCSTNVIHFAYSMADTNNLKDMVVLAIHTGKIYSVVEVVNNTSAESPFDGNTDSASSKYMTFSEYFNKKYGITLMYPGQPLLRLKQSHNPHNLLVNFDEEGTTGKTLEAGVLVKKAQMHVHMPPELLIRLDVSRGVLRSFYLLPSVMHRLESLMLASQLREEICCSSNFHISSALILEALTTLRCSENFSMERLELLGDSVLKYAVGCHLFLKYPKKHEGQLTDIRVRVICNATLHKLGTDLKLQGYIRDSAFDPRRWVAPGQRSIRPVPCKCGVDTPEVPLDAKFHTEDPKVMIGSSCDKGHRWMSSKTIADCVEALIGAYYVGGGIIAALHLMKWLGIDAELDPSLVVEAITTASLRSYVPKDNEIATLESKLGYEFSVKGLLQEAITHASQQELGVGYCYQRLEYLGDSVLDLLITWHLYQCYTDIDPGLLLSQLTEYVKSISESHTDGSLQRPKGPKALGDMVESIAGAILLDTKLNLNEVWRIYKPLLSPIVTPDKLELHPFRKLNELCASRGYFIKEKFIKKGDMVHAELSLQLKDVLLIGEGYEGGKKIARGEAACRLLKELEKRGIVFSRSASKKRKLDADHIDSSTASYMEIDVCDQLTDENLSELAINKKRKSTKDQLPPESTSLSSPTNDCSNKDRSPDSGTPVIATINTKKGGPRTTLFELCKKVQWPMPTFNSTENKSRSPIEFGEGSEIRNGFNSFVSRISLHIPKFGSMECTGDARADKKSALDSAALVMLYELERQGKLVIGGS</sequence>
<gene>
    <name evidence="21" type="ORF">CMV_020981</name>
</gene>
<dbReference type="PROSITE" id="PS50821">
    <property type="entry name" value="PAZ"/>
    <property type="match status" value="1"/>
</dbReference>
<evidence type="ECO:0000256" key="13">
    <source>
        <dbReference type="ARBA" id="ARBA00023158"/>
    </source>
</evidence>
<keyword evidence="14" id="KW-0464">Manganese</keyword>
<protein>
    <submittedName>
        <fullName evidence="21">Uncharacterized protein</fullName>
    </submittedName>
</protein>
<dbReference type="GO" id="GO:0005524">
    <property type="term" value="F:ATP binding"/>
    <property type="evidence" value="ECO:0007669"/>
    <property type="project" value="UniProtKB-KW"/>
</dbReference>
<keyword evidence="13" id="KW-0943">RNA-mediated gene silencing</keyword>
<evidence type="ECO:0000256" key="12">
    <source>
        <dbReference type="ARBA" id="ARBA00022842"/>
    </source>
</evidence>
<evidence type="ECO:0000256" key="3">
    <source>
        <dbReference type="ARBA" id="ARBA00004123"/>
    </source>
</evidence>
<comment type="cofactor">
    <cofactor evidence="2">
        <name>Mg(2+)</name>
        <dbReference type="ChEBI" id="CHEBI:18420"/>
    </cofactor>
</comment>
<feature type="region of interest" description="Disordered" evidence="17">
    <location>
        <begin position="979"/>
        <end position="1019"/>
    </location>
</feature>
<dbReference type="PROSITE" id="PS50142">
    <property type="entry name" value="RNASE_3_2"/>
    <property type="match status" value="2"/>
</dbReference>
<dbReference type="Proteomes" id="UP000737018">
    <property type="component" value="Unassembled WGS sequence"/>
</dbReference>
<comment type="caution">
    <text evidence="21">The sequence shown here is derived from an EMBL/GenBank/DDBJ whole genome shotgun (WGS) entry which is preliminary data.</text>
</comment>
<dbReference type="FunFam" id="2.170.260.10:FF:000004">
    <property type="entry name" value="Dicer-like 104"/>
    <property type="match status" value="1"/>
</dbReference>
<dbReference type="GO" id="GO:0046872">
    <property type="term" value="F:metal ion binding"/>
    <property type="evidence" value="ECO:0007669"/>
    <property type="project" value="UniProtKB-KW"/>
</dbReference>
<comment type="cofactor">
    <cofactor evidence="1">
        <name>Mn(2+)</name>
        <dbReference type="ChEBI" id="CHEBI:29035"/>
    </cofactor>
</comment>
<organism evidence="21 22">
    <name type="scientific">Castanea mollissima</name>
    <name type="common">Chinese chestnut</name>
    <dbReference type="NCBI Taxonomy" id="60419"/>
    <lineage>
        <taxon>Eukaryota</taxon>
        <taxon>Viridiplantae</taxon>
        <taxon>Streptophyta</taxon>
        <taxon>Embryophyta</taxon>
        <taxon>Tracheophyta</taxon>
        <taxon>Spermatophyta</taxon>
        <taxon>Magnoliopsida</taxon>
        <taxon>eudicotyledons</taxon>
        <taxon>Gunneridae</taxon>
        <taxon>Pentapetalae</taxon>
        <taxon>rosids</taxon>
        <taxon>fabids</taxon>
        <taxon>Fagales</taxon>
        <taxon>Fagaceae</taxon>
        <taxon>Castanea</taxon>
    </lineage>
</organism>
<dbReference type="InterPro" id="IPR000999">
    <property type="entry name" value="RNase_III_dom"/>
</dbReference>
<evidence type="ECO:0000259" key="20">
    <source>
        <dbReference type="PROSITE" id="PS51327"/>
    </source>
</evidence>
<evidence type="ECO:0000313" key="21">
    <source>
        <dbReference type="EMBL" id="KAF3953588.1"/>
    </source>
</evidence>
<evidence type="ECO:0000256" key="15">
    <source>
        <dbReference type="ARBA" id="ARBA00023242"/>
    </source>
</evidence>
<dbReference type="Gene3D" id="3.30.160.20">
    <property type="match status" value="1"/>
</dbReference>
<evidence type="ECO:0000256" key="5">
    <source>
        <dbReference type="ARBA" id="ARBA00022723"/>
    </source>
</evidence>
<dbReference type="Pfam" id="PF03368">
    <property type="entry name" value="Dicer_dimer"/>
    <property type="match status" value="1"/>
</dbReference>
<reference evidence="21" key="1">
    <citation type="submission" date="2020-03" db="EMBL/GenBank/DDBJ databases">
        <title>Castanea mollissima Vanexum genome sequencing.</title>
        <authorList>
            <person name="Staton M."/>
        </authorList>
    </citation>
    <scope>NUCLEOTIDE SEQUENCE</scope>
    <source>
        <tissue evidence="21">Leaf</tissue>
    </source>
</reference>
<keyword evidence="5" id="KW-0479">Metal-binding</keyword>
<dbReference type="GO" id="GO:0003723">
    <property type="term" value="F:RNA binding"/>
    <property type="evidence" value="ECO:0007669"/>
    <property type="project" value="UniProtKB-UniRule"/>
</dbReference>
<dbReference type="SMART" id="SM00949">
    <property type="entry name" value="PAZ"/>
    <property type="match status" value="1"/>
</dbReference>
<dbReference type="FunFam" id="3.30.160.380:FF:000001">
    <property type="entry name" value="Endoribonuclease dicer-like 1"/>
    <property type="match status" value="1"/>
</dbReference>
<keyword evidence="9" id="KW-0378">Hydrolase</keyword>
<feature type="domain" description="RNase III" evidence="18">
    <location>
        <begin position="729"/>
        <end position="840"/>
    </location>
</feature>
<evidence type="ECO:0000256" key="7">
    <source>
        <dbReference type="ARBA" id="ARBA00022741"/>
    </source>
</evidence>
<dbReference type="SUPFAM" id="SSF101690">
    <property type="entry name" value="PAZ domain"/>
    <property type="match status" value="1"/>
</dbReference>
<feature type="domain" description="RNase III" evidence="18">
    <location>
        <begin position="517"/>
        <end position="688"/>
    </location>
</feature>
<dbReference type="FunFam" id="1.10.1520.10:FF:000008">
    <property type="entry name" value="Dicer-like 104"/>
    <property type="match status" value="1"/>
</dbReference>
<feature type="compositionally biased region" description="Low complexity" evidence="17">
    <location>
        <begin position="990"/>
        <end position="1000"/>
    </location>
</feature>
<keyword evidence="12" id="KW-0460">Magnesium</keyword>
<dbReference type="InterPro" id="IPR038248">
    <property type="entry name" value="Dicer_dimer_sf"/>
</dbReference>
<evidence type="ECO:0000256" key="17">
    <source>
        <dbReference type="SAM" id="MobiDB-lite"/>
    </source>
</evidence>
<dbReference type="OrthoDB" id="6513042at2759"/>
<dbReference type="Gene3D" id="1.10.1520.10">
    <property type="entry name" value="Ribonuclease III domain"/>
    <property type="match status" value="2"/>
</dbReference>
<proteinExistence type="predicted"/>
<keyword evidence="16" id="KW-0694">RNA-binding</keyword>
<evidence type="ECO:0000256" key="9">
    <source>
        <dbReference type="ARBA" id="ARBA00022801"/>
    </source>
</evidence>
<keyword evidence="15" id="KW-0539">Nucleus</keyword>
<feature type="domain" description="PAZ" evidence="19">
    <location>
        <begin position="366"/>
        <end position="492"/>
    </location>
</feature>
<evidence type="ECO:0000256" key="11">
    <source>
        <dbReference type="ARBA" id="ARBA00022840"/>
    </source>
</evidence>
<keyword evidence="8" id="KW-0255">Endonuclease</keyword>
<evidence type="ECO:0000256" key="1">
    <source>
        <dbReference type="ARBA" id="ARBA00001936"/>
    </source>
</evidence>
<dbReference type="SMART" id="SM00535">
    <property type="entry name" value="RIBOc"/>
    <property type="match status" value="2"/>
</dbReference>
<dbReference type="AlphaFoldDB" id="A0A8J4QX22"/>
<comment type="subcellular location">
    <subcellularLocation>
        <location evidence="3">Nucleus</location>
    </subcellularLocation>
</comment>
<keyword evidence="7" id="KW-0547">Nucleotide-binding</keyword>
<evidence type="ECO:0000256" key="4">
    <source>
        <dbReference type="ARBA" id="ARBA00022722"/>
    </source>
</evidence>
<feature type="domain" description="Dicer dsRNA-binding fold" evidence="20">
    <location>
        <begin position="62"/>
        <end position="152"/>
    </location>
</feature>
<accession>A0A8J4QX22</accession>
<dbReference type="PANTHER" id="PTHR14950">
    <property type="entry name" value="DICER-RELATED"/>
    <property type="match status" value="1"/>
</dbReference>
<dbReference type="InterPro" id="IPR036389">
    <property type="entry name" value="RNase_III_sf"/>
</dbReference>
<keyword evidence="11" id="KW-0067">ATP-binding</keyword>
<dbReference type="Pfam" id="PF02170">
    <property type="entry name" value="PAZ"/>
    <property type="match status" value="1"/>
</dbReference>
<dbReference type="GO" id="GO:0010267">
    <property type="term" value="P:ta-siRNA processing"/>
    <property type="evidence" value="ECO:0007669"/>
    <property type="project" value="UniProtKB-ARBA"/>
</dbReference>
<evidence type="ECO:0000259" key="18">
    <source>
        <dbReference type="PROSITE" id="PS50142"/>
    </source>
</evidence>
<dbReference type="PROSITE" id="PS51327">
    <property type="entry name" value="DICER_DSRBF"/>
    <property type="match status" value="1"/>
</dbReference>
<evidence type="ECO:0000313" key="22">
    <source>
        <dbReference type="Proteomes" id="UP000737018"/>
    </source>
</evidence>
<dbReference type="GO" id="GO:0005634">
    <property type="term" value="C:nucleus"/>
    <property type="evidence" value="ECO:0007669"/>
    <property type="project" value="UniProtKB-SubCell"/>
</dbReference>
<evidence type="ECO:0000256" key="2">
    <source>
        <dbReference type="ARBA" id="ARBA00001946"/>
    </source>
</evidence>
<keyword evidence="22" id="KW-1185">Reference proteome</keyword>
<evidence type="ECO:0000256" key="8">
    <source>
        <dbReference type="ARBA" id="ARBA00022759"/>
    </source>
</evidence>
<dbReference type="PANTHER" id="PTHR14950:SF46">
    <property type="entry name" value="ENDORIBONUCLEASE DICER HOMOLOG 3"/>
    <property type="match status" value="1"/>
</dbReference>
<evidence type="ECO:0000256" key="16">
    <source>
        <dbReference type="PROSITE-ProRule" id="PRU00657"/>
    </source>
</evidence>
<evidence type="ECO:0000256" key="6">
    <source>
        <dbReference type="ARBA" id="ARBA00022737"/>
    </source>
</evidence>
<dbReference type="Gene3D" id="2.170.260.10">
    <property type="entry name" value="paz domain"/>
    <property type="match status" value="1"/>
</dbReference>
<keyword evidence="4" id="KW-0540">Nuclease</keyword>
<dbReference type="InterPro" id="IPR036085">
    <property type="entry name" value="PAZ_dom_sf"/>
</dbReference>
<dbReference type="GO" id="GO:0004386">
    <property type="term" value="F:helicase activity"/>
    <property type="evidence" value="ECO:0007669"/>
    <property type="project" value="UniProtKB-KW"/>
</dbReference>
<dbReference type="InterPro" id="IPR005034">
    <property type="entry name" value="Dicer_dimerisation"/>
</dbReference>
<dbReference type="InterPro" id="IPR003100">
    <property type="entry name" value="PAZ_dom"/>
</dbReference>
<dbReference type="SUPFAM" id="SSF69065">
    <property type="entry name" value="RNase III domain-like"/>
    <property type="match status" value="2"/>
</dbReference>